<feature type="compositionally biased region" description="Basic and acidic residues" evidence="1">
    <location>
        <begin position="294"/>
        <end position="306"/>
    </location>
</feature>
<keyword evidence="2" id="KW-1133">Transmembrane helix</keyword>
<dbReference type="InParanoid" id="A0A0G4EUZ2"/>
<reference evidence="3 4" key="1">
    <citation type="submission" date="2014-11" db="EMBL/GenBank/DDBJ databases">
        <authorList>
            <person name="Zhu J."/>
            <person name="Qi W."/>
            <person name="Song R."/>
        </authorList>
    </citation>
    <scope>NUCLEOTIDE SEQUENCE [LARGE SCALE GENOMIC DNA]</scope>
</reference>
<feature type="transmembrane region" description="Helical" evidence="2">
    <location>
        <begin position="51"/>
        <end position="69"/>
    </location>
</feature>
<sequence length="1522" mass="167815">MPSDPPQCSHLPPSRLQHWTPEPQGSRGAYWISTAPQVPLKTRLKLCLRSWLWKLLLVLGPLLAALGLLRDHVMLPLAAALRLSPKHHRGIPWRHSSPRPRPRPRPTTLYLSLDWLGSSFPLPNRGNERDGMRPLFGDIGMFLASSAKGSSAVLDPPEVDTDVADGVDMEWMRPRNQPMRMAEEAAEDDGATEVPVRANGRANGGTDVTMSARERRGELADSGDGSQGEEEKSERPPSVDEIRERLMSKYGWNEVDSHFRLLPDVKWPFSEEKLAKEQDKKATRQAPTASPASDDDHAPSAFDRDALIPPPSSKKRSARKRATNAFSAAAVAVNSSATDTDKDPARRPELDGPLSRREQSDWLNLLDHRSNAREGSIPVAREILTGFLEGFIELWETFGNNGRQPIAQNVADFLPGPSVARTLPSVARLEPLVEDAVEVIMGSAQSCPPAFGGEAQTDEKDTEAAKRQVRLGGAVQVLSVALVRAAVSALSTVTETTSDGRSSTPMGTFRTRFSLPEDEDRSAREKTMHQVEKELHTFLQTLAAPLPVTYTPGKDLTLGGVSIFDDLNRALLYWMRRYYVVEVWKNFGRRLGGALARVYQKQSLQVVDSAAESKDGKEEMSGGPSAGLLEPAEKKRAPTAPLYPDYGLDDHRDPSGPLLDHYNQGQMIARIIAGAAPCPPPLDDPGALPAMAGLPGAAVEELQEMNVTKVLEPERPLVSSKGRSTSDRAKVWRLVEPAAKGKSRLKSEQIFRLAAQIERWSRLKKAAQTAKDRQRGFGVLPGAAHKWEELNRDPVSRLPLDEPVIAPPLPLLLHPEDSDPGGDVLEAPPPWLFWRDLTYDRLLGLGVVPGQALAELVDELIEMRPLYDAIVRFILEGQKGDRRFPPPIDGKAYEGPALPEEARDDPSVGLWHPAFRRWVDEVLRDVNPIIPSVIDAFPDRNLTNRTAASLLADISSVSRTLSGPLLTLTLKELAVVSPPAQPLDRLTPEEKLSRLEQHLWSRFRPSALEPLSPDDRREAFPVEELGRMLHQKYPDYLGELFARKRGAADSAIMRFQAKFAPVVYRIASRIQETYPPASGMEWMELYELGSAFLTKAIVRYAGPRGLYRQSTLERYAQPFVQQGLKRMALQRRMVPINEDFYSKLPKVEKVRKETKRTRIKALLEDGYYALLTDKIGQPIGSFDQVTDMLLALSDAEVSLTARARSEHFQAKGSSASPLMAAYVSSAEIQEVVRDLLERSQVLLDELGETVGIGIRRLKDIYQTRISSSTDKPMFTGTPDGFETAEFMKAVVEQPTLSQLTPADVHPQADVRRARVRVLTVAELLADGAGGGVGGGGRVGQMTQPNVMEQFFSDQAVWDLIKQLPAEEAALYCRRHGLRRLPDGSVASRPSVPSISSLASEYQVLPSAMTRTLDKLEGKLMALREWKLDLMGGGGGPGSDQPLDALKGTSGAFQDGYHIMRTELIRKYPHTSTPTPTQQGEGDADGDADAGRDEERSVDLAGLRLRGENRGSVVVGGGDRRRQ</sequence>
<keyword evidence="4" id="KW-1185">Reference proteome</keyword>
<dbReference type="VEuPathDB" id="CryptoDB:Vbra_13456"/>
<feature type="compositionally biased region" description="Basic and acidic residues" evidence="1">
    <location>
        <begin position="611"/>
        <end position="620"/>
    </location>
</feature>
<dbReference type="Proteomes" id="UP000041254">
    <property type="component" value="Unassembled WGS sequence"/>
</dbReference>
<protein>
    <submittedName>
        <fullName evidence="3">Uncharacterized protein</fullName>
    </submittedName>
</protein>
<accession>A0A0G4EUZ2</accession>
<name>A0A0G4EUZ2_VITBC</name>
<feature type="compositionally biased region" description="Basic residues" evidence="1">
    <location>
        <begin position="313"/>
        <end position="322"/>
    </location>
</feature>
<feature type="region of interest" description="Disordered" evidence="1">
    <location>
        <begin position="181"/>
        <end position="241"/>
    </location>
</feature>
<feature type="compositionally biased region" description="Basic and acidic residues" evidence="1">
    <location>
        <begin position="339"/>
        <end position="356"/>
    </location>
</feature>
<keyword evidence="2" id="KW-0812">Transmembrane</keyword>
<feature type="region of interest" description="Disordered" evidence="1">
    <location>
        <begin position="1468"/>
        <end position="1522"/>
    </location>
</feature>
<organism evidence="3 4">
    <name type="scientific">Vitrella brassicaformis (strain CCMP3155)</name>
    <dbReference type="NCBI Taxonomy" id="1169540"/>
    <lineage>
        <taxon>Eukaryota</taxon>
        <taxon>Sar</taxon>
        <taxon>Alveolata</taxon>
        <taxon>Colpodellida</taxon>
        <taxon>Vitrellaceae</taxon>
        <taxon>Vitrella</taxon>
    </lineage>
</organism>
<keyword evidence="2" id="KW-0472">Membrane</keyword>
<evidence type="ECO:0000256" key="2">
    <source>
        <dbReference type="SAM" id="Phobius"/>
    </source>
</evidence>
<evidence type="ECO:0000313" key="4">
    <source>
        <dbReference type="Proteomes" id="UP000041254"/>
    </source>
</evidence>
<feature type="compositionally biased region" description="Basic and acidic residues" evidence="1">
    <location>
        <begin position="1488"/>
        <end position="1497"/>
    </location>
</feature>
<evidence type="ECO:0000313" key="3">
    <source>
        <dbReference type="EMBL" id="CEM02069.1"/>
    </source>
</evidence>
<feature type="region of interest" description="Disordered" evidence="1">
    <location>
        <begin position="610"/>
        <end position="660"/>
    </location>
</feature>
<proteinExistence type="predicted"/>
<dbReference type="EMBL" id="CDMY01000317">
    <property type="protein sequence ID" value="CEM02069.1"/>
    <property type="molecule type" value="Genomic_DNA"/>
</dbReference>
<evidence type="ECO:0000256" key="1">
    <source>
        <dbReference type="SAM" id="MobiDB-lite"/>
    </source>
</evidence>
<feature type="compositionally biased region" description="Low complexity" evidence="1">
    <location>
        <begin position="323"/>
        <end position="338"/>
    </location>
</feature>
<gene>
    <name evidence="3" type="ORF">Vbra_13456</name>
</gene>
<feature type="compositionally biased region" description="Polar residues" evidence="1">
    <location>
        <begin position="1469"/>
        <end position="1478"/>
    </location>
</feature>
<feature type="compositionally biased region" description="Basic and acidic residues" evidence="1">
    <location>
        <begin position="229"/>
        <end position="241"/>
    </location>
</feature>
<feature type="region of interest" description="Disordered" evidence="1">
    <location>
        <begin position="276"/>
        <end position="356"/>
    </location>
</feature>